<keyword evidence="2" id="KW-1185">Reference proteome</keyword>
<reference evidence="1 2" key="1">
    <citation type="submission" date="2018-02" db="EMBL/GenBank/DDBJ databases">
        <title>Fusarium culmorum secondary metabolites in fungal-bacterial-plant interactions.</title>
        <authorList>
            <person name="Schmidt R."/>
        </authorList>
    </citation>
    <scope>NUCLEOTIDE SEQUENCE [LARGE SCALE GENOMIC DNA]</scope>
    <source>
        <strain evidence="1 2">PV</strain>
    </source>
</reference>
<dbReference type="Proteomes" id="UP000241587">
    <property type="component" value="Unassembled WGS sequence"/>
</dbReference>
<evidence type="ECO:0000313" key="1">
    <source>
        <dbReference type="EMBL" id="PTD06980.1"/>
    </source>
</evidence>
<evidence type="ECO:0000313" key="2">
    <source>
        <dbReference type="Proteomes" id="UP000241587"/>
    </source>
</evidence>
<accession>A0A2T4GTY8</accession>
<organism evidence="1 2">
    <name type="scientific">Fusarium culmorum</name>
    <dbReference type="NCBI Taxonomy" id="5516"/>
    <lineage>
        <taxon>Eukaryota</taxon>
        <taxon>Fungi</taxon>
        <taxon>Dikarya</taxon>
        <taxon>Ascomycota</taxon>
        <taxon>Pezizomycotina</taxon>
        <taxon>Sordariomycetes</taxon>
        <taxon>Hypocreomycetidae</taxon>
        <taxon>Hypocreales</taxon>
        <taxon>Nectriaceae</taxon>
        <taxon>Fusarium</taxon>
    </lineage>
</organism>
<name>A0A2T4GTY8_FUSCU</name>
<dbReference type="AlphaFoldDB" id="A0A2T4GTY8"/>
<dbReference type="EMBL" id="PVEM01000006">
    <property type="protein sequence ID" value="PTD06980.1"/>
    <property type="molecule type" value="Genomic_DNA"/>
</dbReference>
<proteinExistence type="predicted"/>
<gene>
    <name evidence="1" type="ORF">FCULG_00005741</name>
</gene>
<protein>
    <submittedName>
        <fullName evidence="1">Uncharacterized protein</fullName>
    </submittedName>
</protein>
<comment type="caution">
    <text evidence="1">The sequence shown here is derived from an EMBL/GenBank/DDBJ whole genome shotgun (WGS) entry which is preliminary data.</text>
</comment>
<sequence length="190" mass="22191">MSVDRRRVGGRDAARLYETTVVRTRVEEDRAVEAQRMPRRLQCKAECNSSSRPRQVDRPYCCLPARLYLSLSSQVRYRRQRNNEGMVGRSYRCRRSIRILLVQTQVGLFRLSGYVSWASQRLFLLLNWLPEDYSLNRSRSVDLRGGWLISADSELKSGRRSRGWRICRSCRVGWWSGSRLSFAKVPGARL</sequence>